<evidence type="ECO:0000313" key="3">
    <source>
        <dbReference type="EMBL" id="RMO87515.1"/>
    </source>
</evidence>
<dbReference type="AlphaFoldDB" id="A0A3M3Z0Q0"/>
<dbReference type="PROSITE" id="PS51257">
    <property type="entry name" value="PROKAR_LIPOPROTEIN"/>
    <property type="match status" value="1"/>
</dbReference>
<keyword evidence="2" id="KW-0472">Membrane</keyword>
<organism evidence="3 4">
    <name type="scientific">Pseudomonas syringae pv. tagetis</name>
    <dbReference type="NCBI Taxonomy" id="129140"/>
    <lineage>
        <taxon>Bacteria</taxon>
        <taxon>Pseudomonadati</taxon>
        <taxon>Pseudomonadota</taxon>
        <taxon>Gammaproteobacteria</taxon>
        <taxon>Pseudomonadales</taxon>
        <taxon>Pseudomonadaceae</taxon>
        <taxon>Pseudomonas</taxon>
    </lineage>
</organism>
<comment type="caution">
    <text evidence="3">The sequence shown here is derived from an EMBL/GenBank/DDBJ whole genome shotgun (WGS) entry which is preliminary data.</text>
</comment>
<reference evidence="3 4" key="1">
    <citation type="submission" date="2018-08" db="EMBL/GenBank/DDBJ databases">
        <title>Recombination of ecologically and evolutionarily significant loci maintains genetic cohesion in the Pseudomonas syringae species complex.</title>
        <authorList>
            <person name="Dillon M."/>
            <person name="Thakur S."/>
            <person name="Almeida R.N.D."/>
            <person name="Weir B.S."/>
            <person name="Guttman D.S."/>
        </authorList>
    </citation>
    <scope>NUCLEOTIDE SEQUENCE [LARGE SCALE GENOMIC DNA]</scope>
    <source>
        <strain evidence="3 4">ICMP 4092</strain>
    </source>
</reference>
<feature type="region of interest" description="Disordered" evidence="1">
    <location>
        <begin position="49"/>
        <end position="73"/>
    </location>
</feature>
<gene>
    <name evidence="3" type="ORF">ALQ32_200039</name>
</gene>
<proteinExistence type="predicted"/>
<name>A0A3M3Z0Q0_9PSED</name>
<dbReference type="Proteomes" id="UP000268056">
    <property type="component" value="Unassembled WGS sequence"/>
</dbReference>
<keyword evidence="2" id="KW-1133">Transmembrane helix</keyword>
<evidence type="ECO:0000313" key="4">
    <source>
        <dbReference type="Proteomes" id="UP000268056"/>
    </source>
</evidence>
<evidence type="ECO:0000256" key="2">
    <source>
        <dbReference type="SAM" id="Phobius"/>
    </source>
</evidence>
<keyword evidence="2" id="KW-0812">Transmembrane</keyword>
<sequence length="73" mass="8534">MSKWEAVLWILIVSAAVLACIFLPCAPAAIKRWRRTRFLISQIPEQEKRWHPMNEANDEGPKDKPKGPRNYPY</sequence>
<feature type="transmembrane region" description="Helical" evidence="2">
    <location>
        <begin position="6"/>
        <end position="30"/>
    </location>
</feature>
<evidence type="ECO:0008006" key="5">
    <source>
        <dbReference type="Google" id="ProtNLM"/>
    </source>
</evidence>
<protein>
    <recommendedName>
        <fullName evidence="5">Lipoprotein</fullName>
    </recommendedName>
</protein>
<dbReference type="EMBL" id="RBQC01000087">
    <property type="protein sequence ID" value="RMO87515.1"/>
    <property type="molecule type" value="Genomic_DNA"/>
</dbReference>
<evidence type="ECO:0000256" key="1">
    <source>
        <dbReference type="SAM" id="MobiDB-lite"/>
    </source>
</evidence>
<accession>A0A3M3Z0Q0</accession>